<evidence type="ECO:0000313" key="4">
    <source>
        <dbReference type="EMBL" id="GBN40779.1"/>
    </source>
</evidence>
<dbReference type="Proteomes" id="UP000499080">
    <property type="component" value="Unassembled WGS sequence"/>
</dbReference>
<dbReference type="InterPro" id="IPR002492">
    <property type="entry name" value="Transposase_Tc1-like"/>
</dbReference>
<accession>A0A4Y2NPP2</accession>
<comment type="caution">
    <text evidence="2">The sequence shown here is derived from an EMBL/GenBank/DDBJ whole genome shotgun (WGS) entry which is preliminary data.</text>
</comment>
<evidence type="ECO:0000313" key="2">
    <source>
        <dbReference type="EMBL" id="GBN40743.1"/>
    </source>
</evidence>
<evidence type="ECO:0000313" key="6">
    <source>
        <dbReference type="Proteomes" id="UP000499080"/>
    </source>
</evidence>
<name>A0A4Y2NPP2_ARAVE</name>
<dbReference type="Pfam" id="PF01498">
    <property type="entry name" value="HTH_Tnp_Tc3_2"/>
    <property type="match status" value="1"/>
</dbReference>
<gene>
    <name evidence="2" type="ORF">AVEN_101990_1</name>
    <name evidence="3" type="ORF">AVEN_231797_1</name>
    <name evidence="4" type="ORF">AVEN_268059_1</name>
    <name evidence="5" type="ORF">AVEN_44545_1</name>
</gene>
<dbReference type="GO" id="GO:0015074">
    <property type="term" value="P:DNA integration"/>
    <property type="evidence" value="ECO:0007669"/>
    <property type="project" value="InterPro"/>
</dbReference>
<sequence>MKAKTLREIRKFVGRAYSSIQRVISNYNSSKSVLSKLRNGRQPKLFKSVHLNLEITASRIANDVRERSQKTLYEDTIRKILKKADYNGRVARRKLQISHINN</sequence>
<evidence type="ECO:0000313" key="3">
    <source>
        <dbReference type="EMBL" id="GBN40755.1"/>
    </source>
</evidence>
<dbReference type="AlphaFoldDB" id="A0A4Y2NPP2"/>
<evidence type="ECO:0000313" key="5">
    <source>
        <dbReference type="EMBL" id="GBN40812.1"/>
    </source>
</evidence>
<dbReference type="GO" id="GO:0003677">
    <property type="term" value="F:DNA binding"/>
    <property type="evidence" value="ECO:0007669"/>
    <property type="project" value="InterPro"/>
</dbReference>
<dbReference type="EMBL" id="BGPR01210580">
    <property type="protein sequence ID" value="GBN40779.1"/>
    <property type="molecule type" value="Genomic_DNA"/>
</dbReference>
<dbReference type="EMBL" id="BGPR01210566">
    <property type="protein sequence ID" value="GBN40743.1"/>
    <property type="molecule type" value="Genomic_DNA"/>
</dbReference>
<dbReference type="GO" id="GO:0006313">
    <property type="term" value="P:DNA transposition"/>
    <property type="evidence" value="ECO:0007669"/>
    <property type="project" value="InterPro"/>
</dbReference>
<organism evidence="2 6">
    <name type="scientific">Araneus ventricosus</name>
    <name type="common">Orbweaver spider</name>
    <name type="synonym">Epeira ventricosa</name>
    <dbReference type="NCBI Taxonomy" id="182803"/>
    <lineage>
        <taxon>Eukaryota</taxon>
        <taxon>Metazoa</taxon>
        <taxon>Ecdysozoa</taxon>
        <taxon>Arthropoda</taxon>
        <taxon>Chelicerata</taxon>
        <taxon>Arachnida</taxon>
        <taxon>Araneae</taxon>
        <taxon>Araneomorphae</taxon>
        <taxon>Entelegynae</taxon>
        <taxon>Araneoidea</taxon>
        <taxon>Araneidae</taxon>
        <taxon>Araneus</taxon>
    </lineage>
</organism>
<keyword evidence="6" id="KW-1185">Reference proteome</keyword>
<dbReference type="OrthoDB" id="4843387at2759"/>
<dbReference type="EMBL" id="BGPR01210595">
    <property type="protein sequence ID" value="GBN40812.1"/>
    <property type="molecule type" value="Genomic_DNA"/>
</dbReference>
<proteinExistence type="predicted"/>
<dbReference type="EMBL" id="BGPR01210571">
    <property type="protein sequence ID" value="GBN40755.1"/>
    <property type="molecule type" value="Genomic_DNA"/>
</dbReference>
<reference evidence="2 6" key="1">
    <citation type="journal article" date="2019" name="Sci. Rep.">
        <title>Orb-weaving spider Araneus ventricosus genome elucidates the spidroin gene catalogue.</title>
        <authorList>
            <person name="Kono N."/>
            <person name="Nakamura H."/>
            <person name="Ohtoshi R."/>
            <person name="Moran D.A.P."/>
            <person name="Shinohara A."/>
            <person name="Yoshida Y."/>
            <person name="Fujiwara M."/>
            <person name="Mori M."/>
            <person name="Tomita M."/>
            <person name="Arakawa K."/>
        </authorList>
    </citation>
    <scope>NUCLEOTIDE SEQUENCE [LARGE SCALE GENOMIC DNA]</scope>
</reference>
<feature type="domain" description="Transposase Tc1-like" evidence="1">
    <location>
        <begin position="49"/>
        <end position="101"/>
    </location>
</feature>
<evidence type="ECO:0000259" key="1">
    <source>
        <dbReference type="Pfam" id="PF01498"/>
    </source>
</evidence>
<protein>
    <recommendedName>
        <fullName evidence="1">Transposase Tc1-like domain-containing protein</fullName>
    </recommendedName>
</protein>